<name>A0A0J9E186_9RHOB</name>
<evidence type="ECO:0000256" key="1">
    <source>
        <dbReference type="ARBA" id="ARBA00006174"/>
    </source>
</evidence>
<dbReference type="InterPro" id="IPR042183">
    <property type="entry name" value="MmgE/PrpD_sf_1"/>
</dbReference>
<dbReference type="InterPro" id="IPR042188">
    <property type="entry name" value="MmgE/PrpD_sf_2"/>
</dbReference>
<evidence type="ECO:0000259" key="3">
    <source>
        <dbReference type="Pfam" id="PF19305"/>
    </source>
</evidence>
<dbReference type="GO" id="GO:0016829">
    <property type="term" value="F:lyase activity"/>
    <property type="evidence" value="ECO:0007669"/>
    <property type="project" value="InterPro"/>
</dbReference>
<dbReference type="RefSeq" id="WP_049645310.1">
    <property type="nucleotide sequence ID" value="NZ_LFTY01000002.1"/>
</dbReference>
<dbReference type="Pfam" id="PF03972">
    <property type="entry name" value="MmgE_PrpD_N"/>
    <property type="match status" value="1"/>
</dbReference>
<dbReference type="InterPro" id="IPR005656">
    <property type="entry name" value="MmgE_PrpD"/>
</dbReference>
<evidence type="ECO:0000313" key="4">
    <source>
        <dbReference type="EMBL" id="KMW56500.1"/>
    </source>
</evidence>
<dbReference type="PATRIC" id="fig|1675527.3.peg.1540"/>
<keyword evidence="5" id="KW-1185">Reference proteome</keyword>
<dbReference type="AlphaFoldDB" id="A0A0J9E186"/>
<dbReference type="PANTHER" id="PTHR16943:SF8">
    <property type="entry name" value="2-METHYLCITRATE DEHYDRATASE"/>
    <property type="match status" value="1"/>
</dbReference>
<dbReference type="Gene3D" id="1.10.4100.10">
    <property type="entry name" value="2-methylcitrate dehydratase PrpD"/>
    <property type="match status" value="1"/>
</dbReference>
<comment type="caution">
    <text evidence="4">The sequence shown here is derived from an EMBL/GenBank/DDBJ whole genome shotgun (WGS) entry which is preliminary data.</text>
</comment>
<evidence type="ECO:0000313" key="5">
    <source>
        <dbReference type="Proteomes" id="UP000037178"/>
    </source>
</evidence>
<dbReference type="InterPro" id="IPR045337">
    <property type="entry name" value="MmgE_PrpD_C"/>
</dbReference>
<reference evidence="4 5" key="1">
    <citation type="submission" date="2015-06" db="EMBL/GenBank/DDBJ databases">
        <title>Draft genome sequence of an Alphaproteobacteria species associated to the Mediterranean sponge Oscarella lobularis.</title>
        <authorList>
            <person name="Jourda C."/>
            <person name="Santini S."/>
            <person name="Claverie J.-M."/>
        </authorList>
    </citation>
    <scope>NUCLEOTIDE SEQUENCE [LARGE SCALE GENOMIC DNA]</scope>
    <source>
        <strain evidence="4">IGS</strain>
    </source>
</reference>
<evidence type="ECO:0000259" key="2">
    <source>
        <dbReference type="Pfam" id="PF03972"/>
    </source>
</evidence>
<feature type="domain" description="MmgE/PrpD C-terminal" evidence="3">
    <location>
        <begin position="250"/>
        <end position="417"/>
    </location>
</feature>
<organism evidence="4 5">
    <name type="scientific">Candidatus Rhodobacter oscarellae</name>
    <dbReference type="NCBI Taxonomy" id="1675527"/>
    <lineage>
        <taxon>Bacteria</taxon>
        <taxon>Pseudomonadati</taxon>
        <taxon>Pseudomonadota</taxon>
        <taxon>Alphaproteobacteria</taxon>
        <taxon>Rhodobacterales</taxon>
        <taxon>Rhodobacter group</taxon>
        <taxon>Rhodobacter</taxon>
    </lineage>
</organism>
<accession>A0A0J9E186</accession>
<dbReference type="Pfam" id="PF19305">
    <property type="entry name" value="MmgE_PrpD_C"/>
    <property type="match status" value="1"/>
</dbReference>
<gene>
    <name evidence="4" type="ORF">AIOL_001454</name>
</gene>
<dbReference type="EMBL" id="LFTY01000002">
    <property type="protein sequence ID" value="KMW56500.1"/>
    <property type="molecule type" value="Genomic_DNA"/>
</dbReference>
<dbReference type="InterPro" id="IPR045336">
    <property type="entry name" value="MmgE_PrpD_N"/>
</dbReference>
<comment type="similarity">
    <text evidence="1">Belongs to the PrpD family.</text>
</comment>
<feature type="domain" description="MmgE/PrpD N-terminal" evidence="2">
    <location>
        <begin position="5"/>
        <end position="226"/>
    </location>
</feature>
<dbReference type="OrthoDB" id="9795089at2"/>
<dbReference type="Gene3D" id="3.30.1330.120">
    <property type="entry name" value="2-methylcitrate dehydratase PrpD"/>
    <property type="match status" value="1"/>
</dbReference>
<proteinExistence type="inferred from homology"/>
<dbReference type="STRING" id="1675527.AIOL_001454"/>
<sequence length="435" mass="46325">MDPNDFIHSLTLDDLCDALVSQAELCILDLLGIAIGGRRTGLSQIICDHAADQFGGNLPMIFDGRGASAAGFALAGGMTIDALDGHDGFNAAKGHVGCALLPALLGLTIDRGQFSGPEFLTMVILGYELGSRLGPSLHLSSPDYHTSGAWMAVAVAAIGARVLKLDRGQTAHALGIAEYHGPRSQMMRCIDHPTMLKDGSGWGAMAGVSAAYLAKAGFTGAPAITVGTPDEIWSDLGTRWLIPEQYFKPYPVCRWAQGSVAAVLDLIQTHGFAGKDVTAIKILTFHEATRLATSEPKTTEEAQYSTSFPVAVALARGGVSPADIADDALRDPEILRLSRATTLREDEYANTRFPQQRPAKVSIRLTDGSHLESAWTEPAWSADTPPTEAELRAKFRGIAEPIVGTHRAAAIETAVNDIRKKGVRPLIDLITQPIK</sequence>
<dbReference type="SUPFAM" id="SSF103378">
    <property type="entry name" value="2-methylcitrate dehydratase PrpD"/>
    <property type="match status" value="1"/>
</dbReference>
<protein>
    <submittedName>
        <fullName evidence="4">Immune-responsive protein 1</fullName>
    </submittedName>
</protein>
<dbReference type="Proteomes" id="UP000037178">
    <property type="component" value="Unassembled WGS sequence"/>
</dbReference>
<dbReference type="InterPro" id="IPR036148">
    <property type="entry name" value="MmgE/PrpD_sf"/>
</dbReference>
<dbReference type="PANTHER" id="PTHR16943">
    <property type="entry name" value="2-METHYLCITRATE DEHYDRATASE-RELATED"/>
    <property type="match status" value="1"/>
</dbReference>